<feature type="domain" description="Beta-lactamase-related" evidence="1">
    <location>
        <begin position="4"/>
        <end position="344"/>
    </location>
</feature>
<dbReference type="AlphaFoldDB" id="A0A7G5XMA5"/>
<evidence type="ECO:0000313" key="2">
    <source>
        <dbReference type="EMBL" id="QNA46608.1"/>
    </source>
</evidence>
<gene>
    <name evidence="2" type="ORF">H4075_10690</name>
</gene>
<dbReference type="KEGG" id="lacs:H4075_10690"/>
<dbReference type="SUPFAM" id="SSF56601">
    <property type="entry name" value="beta-lactamase/transpeptidase-like"/>
    <property type="match status" value="1"/>
</dbReference>
<reference evidence="3" key="1">
    <citation type="submission" date="2020-08" db="EMBL/GenBank/DDBJ databases">
        <title>Lacibacter sp. S13-6-6 genome sequencing.</title>
        <authorList>
            <person name="Jin L."/>
        </authorList>
    </citation>
    <scope>NUCLEOTIDE SEQUENCE [LARGE SCALE GENOMIC DNA]</scope>
    <source>
        <strain evidence="3">S13-6-6</strain>
    </source>
</reference>
<organism evidence="2 3">
    <name type="scientific">Lacibacter sediminis</name>
    <dbReference type="NCBI Taxonomy" id="2760713"/>
    <lineage>
        <taxon>Bacteria</taxon>
        <taxon>Pseudomonadati</taxon>
        <taxon>Bacteroidota</taxon>
        <taxon>Chitinophagia</taxon>
        <taxon>Chitinophagales</taxon>
        <taxon>Chitinophagaceae</taxon>
        <taxon>Lacibacter</taxon>
    </lineage>
</organism>
<dbReference type="Proteomes" id="UP000515344">
    <property type="component" value="Chromosome"/>
</dbReference>
<dbReference type="InterPro" id="IPR050491">
    <property type="entry name" value="AmpC-like"/>
</dbReference>
<protein>
    <submittedName>
        <fullName evidence="2">Beta-lactamase family protein</fullName>
    </submittedName>
</protein>
<keyword evidence="3" id="KW-1185">Reference proteome</keyword>
<name>A0A7G5XMA5_9BACT</name>
<dbReference type="RefSeq" id="WP_182806500.1">
    <property type="nucleotide sequence ID" value="NZ_CP060007.1"/>
</dbReference>
<dbReference type="EMBL" id="CP060007">
    <property type="protein sequence ID" value="QNA46608.1"/>
    <property type="molecule type" value="Genomic_DNA"/>
</dbReference>
<dbReference type="Gene3D" id="3.40.710.10">
    <property type="entry name" value="DD-peptidase/beta-lactamase superfamily"/>
    <property type="match status" value="1"/>
</dbReference>
<sequence>MQEIQQLIEREVKAGKTPSVQYYLFTKDEILEEFRYGLADVEKKTTVTADHSYNAYSVTKTFTALAILQLAERKILNLCDCVVDHLPNFPYGHTVTIRHLLNHTAGVPNPIPLSWIHLSNEHCSFNAAAFFKTIIDKYKKPKAKPGERFAYSNLGYIFLGQIIEKLTGKRYEDYINEFIIDKLSIDSSELGFETTVLSRQARGCHKRFSFTNLILGLFIDKRKYMDKAVGNWKPFKPFYVNGAPYGGLIGKPSAFVKYIQALLKSNCQLLSSQYTKLLFQEYKLNNGKKTGMCISWFKGELNGRTYFAHAGGGGGYYCEIRIYPEHNIGSVVFFNRTGMTDERFLDKVDASYFAEIESSTRADNLVYSL</sequence>
<dbReference type="InterPro" id="IPR001466">
    <property type="entry name" value="Beta-lactam-related"/>
</dbReference>
<evidence type="ECO:0000313" key="3">
    <source>
        <dbReference type="Proteomes" id="UP000515344"/>
    </source>
</evidence>
<dbReference type="Pfam" id="PF00144">
    <property type="entry name" value="Beta-lactamase"/>
    <property type="match status" value="1"/>
</dbReference>
<dbReference type="InterPro" id="IPR012338">
    <property type="entry name" value="Beta-lactam/transpept-like"/>
</dbReference>
<dbReference type="PANTHER" id="PTHR46825">
    <property type="entry name" value="D-ALANYL-D-ALANINE-CARBOXYPEPTIDASE/ENDOPEPTIDASE AMPH"/>
    <property type="match status" value="1"/>
</dbReference>
<dbReference type="PANTHER" id="PTHR46825:SF9">
    <property type="entry name" value="BETA-LACTAMASE-RELATED DOMAIN-CONTAINING PROTEIN"/>
    <property type="match status" value="1"/>
</dbReference>
<accession>A0A7G5XMA5</accession>
<proteinExistence type="predicted"/>
<evidence type="ECO:0000259" key="1">
    <source>
        <dbReference type="Pfam" id="PF00144"/>
    </source>
</evidence>